<feature type="region of interest" description="Disordered" evidence="4">
    <location>
        <begin position="316"/>
        <end position="357"/>
    </location>
</feature>
<dbReference type="InterPro" id="IPR036388">
    <property type="entry name" value="WH-like_DNA-bd_sf"/>
</dbReference>
<dbReference type="SUPFAM" id="SSF46689">
    <property type="entry name" value="Homeodomain-like"/>
    <property type="match status" value="1"/>
</dbReference>
<dbReference type="KEGG" id="strr:EKD16_06005"/>
<dbReference type="PROSITE" id="PS51071">
    <property type="entry name" value="HTH_RPIR"/>
    <property type="match status" value="1"/>
</dbReference>
<evidence type="ECO:0000256" key="2">
    <source>
        <dbReference type="ARBA" id="ARBA00023125"/>
    </source>
</evidence>
<dbReference type="GO" id="GO:0097367">
    <property type="term" value="F:carbohydrate derivative binding"/>
    <property type="evidence" value="ECO:0007669"/>
    <property type="project" value="InterPro"/>
</dbReference>
<keyword evidence="8" id="KW-1185">Reference proteome</keyword>
<dbReference type="InterPro" id="IPR001347">
    <property type="entry name" value="SIS_dom"/>
</dbReference>
<dbReference type="PROSITE" id="PS51464">
    <property type="entry name" value="SIS"/>
    <property type="match status" value="1"/>
</dbReference>
<evidence type="ECO:0000256" key="4">
    <source>
        <dbReference type="SAM" id="MobiDB-lite"/>
    </source>
</evidence>
<dbReference type="InterPro" id="IPR035472">
    <property type="entry name" value="RpiR-like_SIS"/>
</dbReference>
<evidence type="ECO:0000259" key="6">
    <source>
        <dbReference type="PROSITE" id="PS51464"/>
    </source>
</evidence>
<evidence type="ECO:0000256" key="3">
    <source>
        <dbReference type="ARBA" id="ARBA00023163"/>
    </source>
</evidence>
<dbReference type="EMBL" id="CP036455">
    <property type="protein sequence ID" value="QBI53001.1"/>
    <property type="molecule type" value="Genomic_DNA"/>
</dbReference>
<dbReference type="SUPFAM" id="SSF53697">
    <property type="entry name" value="SIS domain"/>
    <property type="match status" value="1"/>
</dbReference>
<keyword evidence="1" id="KW-0805">Transcription regulation</keyword>
<feature type="domain" description="HTH rpiR-type" evidence="5">
    <location>
        <begin position="33"/>
        <end position="109"/>
    </location>
</feature>
<dbReference type="InterPro" id="IPR000281">
    <property type="entry name" value="HTH_RpiR"/>
</dbReference>
<sequence length="357" mass="37337">MAKTAKSSASADGGAAHGDSSSGQSGRDDSPAPTTVLRIRSLLPSLAPAEQRVAQRIVDDPERVAASSITQLAKDCDTSEATVIRFCRTIDFTGYRELRLALATEAGQARGAGISAREVAGDINPDDTLVTVVEKIAYTDARAVEDTAAQLDIEVLQAVVERMAVARRVDIYGVGASGFVAADFQQKLHRIGVTSFAWSDTHVMLTSAALLGTDDVALAVSHTGATIDTVNALAEARRSGATTVAITNFPRSPISEAADHVLTTAARETTFRSGATASRLAQLTVIDCLFVGLAQSRYTDSRNALATTYDAVRGLRVGEPRRRTGPRPGEPAGPAAETGTPHASGATDQHADGVEPR</sequence>
<feature type="compositionally biased region" description="Low complexity" evidence="4">
    <location>
        <begin position="326"/>
        <end position="341"/>
    </location>
</feature>
<dbReference type="PANTHER" id="PTHR30514">
    <property type="entry name" value="GLUCOKINASE"/>
    <property type="match status" value="1"/>
</dbReference>
<dbReference type="CDD" id="cd05013">
    <property type="entry name" value="SIS_RpiR"/>
    <property type="match status" value="1"/>
</dbReference>
<dbReference type="OrthoDB" id="370421at2"/>
<evidence type="ECO:0000313" key="7">
    <source>
        <dbReference type="EMBL" id="QBI53001.1"/>
    </source>
</evidence>
<dbReference type="GO" id="GO:0003700">
    <property type="term" value="F:DNA-binding transcription factor activity"/>
    <property type="evidence" value="ECO:0007669"/>
    <property type="project" value="InterPro"/>
</dbReference>
<dbReference type="RefSeq" id="WP_131097443.1">
    <property type="nucleotide sequence ID" value="NZ_CP036455.1"/>
</dbReference>
<dbReference type="GO" id="GO:0003677">
    <property type="term" value="F:DNA binding"/>
    <property type="evidence" value="ECO:0007669"/>
    <property type="project" value="UniProtKB-KW"/>
</dbReference>
<keyword evidence="2" id="KW-0238">DNA-binding</keyword>
<dbReference type="Pfam" id="PF01380">
    <property type="entry name" value="SIS"/>
    <property type="match status" value="1"/>
</dbReference>
<feature type="domain" description="SIS" evidence="6">
    <location>
        <begin position="159"/>
        <end position="299"/>
    </location>
</feature>
<evidence type="ECO:0000313" key="8">
    <source>
        <dbReference type="Proteomes" id="UP000292235"/>
    </source>
</evidence>
<proteinExistence type="predicted"/>
<dbReference type="GO" id="GO:1901135">
    <property type="term" value="P:carbohydrate derivative metabolic process"/>
    <property type="evidence" value="ECO:0007669"/>
    <property type="project" value="InterPro"/>
</dbReference>
<dbReference type="InterPro" id="IPR046348">
    <property type="entry name" value="SIS_dom_sf"/>
</dbReference>
<name>A0A4P6Q1A5_9ACTN</name>
<dbReference type="InterPro" id="IPR009057">
    <property type="entry name" value="Homeodomain-like_sf"/>
</dbReference>
<accession>A0A4P6Q1A5</accession>
<dbReference type="AlphaFoldDB" id="A0A4P6Q1A5"/>
<feature type="region of interest" description="Disordered" evidence="4">
    <location>
        <begin position="1"/>
        <end position="33"/>
    </location>
</feature>
<reference evidence="7 8" key="1">
    <citation type="submission" date="2019-02" db="EMBL/GenBank/DDBJ databases">
        <authorList>
            <person name="Khodamoradi S."/>
            <person name="Hahnke R.L."/>
            <person name="Kaempfer P."/>
            <person name="Schumann P."/>
            <person name="Rohde M."/>
            <person name="Steinert M."/>
            <person name="Luzhetskyy A."/>
            <person name="Wink J."/>
            <person name="Ruckert C."/>
        </authorList>
    </citation>
    <scope>NUCLEOTIDE SEQUENCE [LARGE SCALE GENOMIC DNA]</scope>
    <source>
        <strain evidence="7 8">M2</strain>
    </source>
</reference>
<protein>
    <submittedName>
        <fullName evidence="7">Putative HTH-type transcriptional regulator YbbH</fullName>
    </submittedName>
</protein>
<dbReference type="Proteomes" id="UP000292235">
    <property type="component" value="Chromosome"/>
</dbReference>
<evidence type="ECO:0000256" key="1">
    <source>
        <dbReference type="ARBA" id="ARBA00023015"/>
    </source>
</evidence>
<dbReference type="PANTHER" id="PTHR30514:SF1">
    <property type="entry name" value="HTH-TYPE TRANSCRIPTIONAL REGULATOR HEXR-RELATED"/>
    <property type="match status" value="1"/>
</dbReference>
<dbReference type="Gene3D" id="3.40.50.10490">
    <property type="entry name" value="Glucose-6-phosphate isomerase like protein, domain 1"/>
    <property type="match status" value="1"/>
</dbReference>
<feature type="compositionally biased region" description="Low complexity" evidence="4">
    <location>
        <begin position="1"/>
        <end position="25"/>
    </location>
</feature>
<dbReference type="Gene3D" id="1.10.10.10">
    <property type="entry name" value="Winged helix-like DNA-binding domain superfamily/Winged helix DNA-binding domain"/>
    <property type="match status" value="1"/>
</dbReference>
<dbReference type="Pfam" id="PF01418">
    <property type="entry name" value="HTH_6"/>
    <property type="match status" value="1"/>
</dbReference>
<evidence type="ECO:0000259" key="5">
    <source>
        <dbReference type="PROSITE" id="PS51071"/>
    </source>
</evidence>
<organism evidence="7 8">
    <name type="scientific">Streptomonospora litoralis</name>
    <dbReference type="NCBI Taxonomy" id="2498135"/>
    <lineage>
        <taxon>Bacteria</taxon>
        <taxon>Bacillati</taxon>
        <taxon>Actinomycetota</taxon>
        <taxon>Actinomycetes</taxon>
        <taxon>Streptosporangiales</taxon>
        <taxon>Nocardiopsidaceae</taxon>
        <taxon>Streptomonospora</taxon>
    </lineage>
</organism>
<gene>
    <name evidence="7" type="primary">ybbH1</name>
    <name evidence="7" type="ORF">EKD16_06005</name>
</gene>
<keyword evidence="3" id="KW-0804">Transcription</keyword>
<dbReference type="InterPro" id="IPR047640">
    <property type="entry name" value="RpiR-like"/>
</dbReference>